<evidence type="ECO:0000313" key="2">
    <source>
        <dbReference type="EMBL" id="SDB28843.1"/>
    </source>
</evidence>
<dbReference type="RefSeq" id="WP_092119144.1">
    <property type="nucleotide sequence ID" value="NZ_FMXO01000007.1"/>
</dbReference>
<evidence type="ECO:0000313" key="3">
    <source>
        <dbReference type="Proteomes" id="UP000198771"/>
    </source>
</evidence>
<evidence type="ECO:0000256" key="1">
    <source>
        <dbReference type="SAM" id="Phobius"/>
    </source>
</evidence>
<name>A0A1G6C7I5_9BACT</name>
<dbReference type="AlphaFoldDB" id="A0A1G6C7I5"/>
<protein>
    <submittedName>
        <fullName evidence="2">Uncharacterized protein</fullName>
    </submittedName>
</protein>
<dbReference type="OrthoDB" id="5471167at2"/>
<keyword evidence="1" id="KW-0812">Transmembrane</keyword>
<reference evidence="2 3" key="1">
    <citation type="submission" date="2016-10" db="EMBL/GenBank/DDBJ databases">
        <authorList>
            <person name="de Groot N.N."/>
        </authorList>
    </citation>
    <scope>NUCLEOTIDE SEQUENCE [LARGE SCALE GENOMIC DNA]</scope>
    <source>
        <strain evidence="2 3">ASO4-2</strain>
    </source>
</reference>
<accession>A0A1G6C7I5</accession>
<keyword evidence="1" id="KW-0472">Membrane</keyword>
<organism evidence="2 3">
    <name type="scientific">Desulfonatronum thiosulfatophilum</name>
    <dbReference type="NCBI Taxonomy" id="617002"/>
    <lineage>
        <taxon>Bacteria</taxon>
        <taxon>Pseudomonadati</taxon>
        <taxon>Thermodesulfobacteriota</taxon>
        <taxon>Desulfovibrionia</taxon>
        <taxon>Desulfovibrionales</taxon>
        <taxon>Desulfonatronaceae</taxon>
        <taxon>Desulfonatronum</taxon>
    </lineage>
</organism>
<sequence length="162" mass="18690">MSEKLFKAHHALPWLLVIALAVICLTFYGKLHQSREALRLCEAQSHDLREQLDVANMAPLLSIQREVQPSLSEFELRRLQRKGLANPVFELIQDLASRPELIPAEAFFGGTMHINTAETYVLTDRWVLAGFEDGHVRGNLWMEYDVDQVGRITWRVLGWYMN</sequence>
<dbReference type="EMBL" id="FMXO01000007">
    <property type="protein sequence ID" value="SDB28843.1"/>
    <property type="molecule type" value="Genomic_DNA"/>
</dbReference>
<keyword evidence="3" id="KW-1185">Reference proteome</keyword>
<keyword evidence="1" id="KW-1133">Transmembrane helix</keyword>
<dbReference type="STRING" id="617002.SAMN05660653_01377"/>
<gene>
    <name evidence="2" type="ORF">SAMN05660653_01377</name>
</gene>
<proteinExistence type="predicted"/>
<dbReference type="Proteomes" id="UP000198771">
    <property type="component" value="Unassembled WGS sequence"/>
</dbReference>
<feature type="transmembrane region" description="Helical" evidence="1">
    <location>
        <begin position="12"/>
        <end position="29"/>
    </location>
</feature>